<keyword evidence="15" id="KW-0496">Mitochondrion</keyword>
<dbReference type="GO" id="GO:0003735">
    <property type="term" value="F:structural constituent of ribosome"/>
    <property type="evidence" value="ECO:0007669"/>
    <property type="project" value="InterPro"/>
</dbReference>
<dbReference type="GO" id="GO:0005840">
    <property type="term" value="C:ribosome"/>
    <property type="evidence" value="ECO:0007669"/>
    <property type="project" value="UniProtKB-KW"/>
</dbReference>
<keyword evidence="16 28" id="KW-0687">Ribonucleoprotein</keyword>
<feature type="region of interest" description="Disordered" evidence="29">
    <location>
        <begin position="1447"/>
        <end position="1480"/>
    </location>
</feature>
<evidence type="ECO:0000256" key="22">
    <source>
        <dbReference type="ARBA" id="ARBA00059837"/>
    </source>
</evidence>
<dbReference type="Pfam" id="PF05742">
    <property type="entry name" value="TANGO2"/>
    <property type="match status" value="1"/>
</dbReference>
<keyword evidence="13" id="KW-0520">NAD</keyword>
<comment type="catalytic activity">
    <reaction evidence="19">
        <text>(3S)-hydroxydecanoyl-CoA + NAD(+) = 3-oxodecanoyl-CoA + NADH + H(+)</text>
        <dbReference type="Rhea" id="RHEA:31187"/>
        <dbReference type="ChEBI" id="CHEBI:15378"/>
        <dbReference type="ChEBI" id="CHEBI:57540"/>
        <dbReference type="ChEBI" id="CHEBI:57945"/>
        <dbReference type="ChEBI" id="CHEBI:62548"/>
        <dbReference type="ChEBI" id="CHEBI:62616"/>
    </reaction>
</comment>
<gene>
    <name evidence="31" type="ORF">NMOB1V02_LOCUS4630</name>
</gene>
<organism evidence="31">
    <name type="scientific">Notodromas monacha</name>
    <dbReference type="NCBI Taxonomy" id="399045"/>
    <lineage>
        <taxon>Eukaryota</taxon>
        <taxon>Metazoa</taxon>
        <taxon>Ecdysozoa</taxon>
        <taxon>Arthropoda</taxon>
        <taxon>Crustacea</taxon>
        <taxon>Oligostraca</taxon>
        <taxon>Ostracoda</taxon>
        <taxon>Podocopa</taxon>
        <taxon>Podocopida</taxon>
        <taxon>Cypridocopina</taxon>
        <taxon>Cypridoidea</taxon>
        <taxon>Cyprididae</taxon>
        <taxon>Notodromas</taxon>
    </lineage>
</organism>
<dbReference type="GO" id="GO:0006635">
    <property type="term" value="P:fatty acid beta-oxidation"/>
    <property type="evidence" value="ECO:0007669"/>
    <property type="project" value="TreeGrafter"/>
</dbReference>
<evidence type="ECO:0000256" key="17">
    <source>
        <dbReference type="ARBA" id="ARBA00023278"/>
    </source>
</evidence>
<dbReference type="OrthoDB" id="5958943at2759"/>
<dbReference type="GO" id="GO:0003857">
    <property type="term" value="F:(3S)-3-hydroxyacyl-CoA dehydrogenase (NAD+) activity"/>
    <property type="evidence" value="ECO:0007669"/>
    <property type="project" value="UniProtKB-EC"/>
</dbReference>
<dbReference type="InterPro" id="IPR008927">
    <property type="entry name" value="6-PGluconate_DH-like_C_sf"/>
</dbReference>
<evidence type="ECO:0000256" key="24">
    <source>
        <dbReference type="ARBA" id="ARBA00071676"/>
    </source>
</evidence>
<evidence type="ECO:0000256" key="25">
    <source>
        <dbReference type="ARBA" id="ARBA00077615"/>
    </source>
</evidence>
<dbReference type="InterPro" id="IPR000552">
    <property type="entry name" value="Ribosomal_eL44"/>
</dbReference>
<feature type="region of interest" description="Disordered" evidence="29">
    <location>
        <begin position="1127"/>
        <end position="1156"/>
    </location>
</feature>
<dbReference type="InterPro" id="IPR006108">
    <property type="entry name" value="3HC_DH_C"/>
</dbReference>
<dbReference type="EC" id="1.1.1.35" evidence="5"/>
<feature type="region of interest" description="Disordered" evidence="29">
    <location>
        <begin position="337"/>
        <end position="372"/>
    </location>
</feature>
<dbReference type="Gene3D" id="3.40.50.720">
    <property type="entry name" value="NAD(P)-binding Rossmann-like Domain"/>
    <property type="match status" value="1"/>
</dbReference>
<dbReference type="Pfam" id="PF00725">
    <property type="entry name" value="3HCDH"/>
    <property type="match status" value="1"/>
</dbReference>
<dbReference type="InterPro" id="IPR006176">
    <property type="entry name" value="3-OHacyl-CoA_DH_NAD-bd"/>
</dbReference>
<dbReference type="InterPro" id="IPR006180">
    <property type="entry name" value="3-OHacyl-CoA_DH_CS"/>
</dbReference>
<comment type="function">
    <text evidence="22">Mitochondrial fatty acid beta-oxidation enzyme that catalyzes the third step of the beta-oxidation cycle for medium and short-chain 3-hydroxy fatty acyl-CoAs (C4 to C10). Plays a role in the control of insulin secretion by inhibiting the activation of glutamate dehydrogenase 1 (GLUD1), an enzyme that has an important role in regulating amino acid-induced insulin secretion. Plays a role in the maintenance of normal spermatogenesis through the reduction of fatty acid accumulation in the testes.</text>
</comment>
<keyword evidence="14" id="KW-0443">Lipid metabolism</keyword>
<feature type="region of interest" description="Disordered" evidence="29">
    <location>
        <begin position="967"/>
        <end position="1072"/>
    </location>
</feature>
<dbReference type="Pfam" id="PF02737">
    <property type="entry name" value="3HCDH_N"/>
    <property type="match status" value="1"/>
</dbReference>
<evidence type="ECO:0000256" key="19">
    <source>
        <dbReference type="ARBA" id="ARBA00051510"/>
    </source>
</evidence>
<dbReference type="PANTHER" id="PTHR43561">
    <property type="match status" value="1"/>
</dbReference>
<feature type="compositionally biased region" description="Basic residues" evidence="29">
    <location>
        <begin position="1447"/>
        <end position="1467"/>
    </location>
</feature>
<feature type="region of interest" description="Disordered" evidence="29">
    <location>
        <begin position="286"/>
        <end position="309"/>
    </location>
</feature>
<comment type="catalytic activity">
    <reaction evidence="18">
        <text>a (3S)-3-hydroxyacyl-CoA + NAD(+) = a 3-oxoacyl-CoA + NADH + H(+)</text>
        <dbReference type="Rhea" id="RHEA:22432"/>
        <dbReference type="ChEBI" id="CHEBI:15378"/>
        <dbReference type="ChEBI" id="CHEBI:57318"/>
        <dbReference type="ChEBI" id="CHEBI:57540"/>
        <dbReference type="ChEBI" id="CHEBI:57945"/>
        <dbReference type="ChEBI" id="CHEBI:90726"/>
        <dbReference type="EC" id="1.1.1.35"/>
    </reaction>
</comment>
<feature type="domain" description="HMG box" evidence="30">
    <location>
        <begin position="504"/>
        <end position="572"/>
    </location>
</feature>
<name>A0A7R9BK97_9CRUS</name>
<evidence type="ECO:0000256" key="29">
    <source>
        <dbReference type="SAM" id="MobiDB-lite"/>
    </source>
</evidence>
<feature type="region of interest" description="Disordered" evidence="29">
    <location>
        <begin position="1098"/>
        <end position="1117"/>
    </location>
</feature>
<evidence type="ECO:0000256" key="18">
    <source>
        <dbReference type="ARBA" id="ARBA00049556"/>
    </source>
</evidence>
<dbReference type="GO" id="GO:0005634">
    <property type="term" value="C:nucleus"/>
    <property type="evidence" value="ECO:0007669"/>
    <property type="project" value="UniProtKB-UniRule"/>
</dbReference>
<evidence type="ECO:0000256" key="28">
    <source>
        <dbReference type="RuleBase" id="RU000666"/>
    </source>
</evidence>
<evidence type="ECO:0000256" key="7">
    <source>
        <dbReference type="ARBA" id="ARBA00022832"/>
    </source>
</evidence>
<dbReference type="PROSITE" id="PS50118">
    <property type="entry name" value="HMG_BOX_2"/>
    <property type="match status" value="1"/>
</dbReference>
<comment type="subcellular location">
    <subcellularLocation>
        <location evidence="1">Mitochondrion matrix</location>
    </subcellularLocation>
</comment>
<dbReference type="Proteomes" id="UP000678499">
    <property type="component" value="Unassembled WGS sequence"/>
</dbReference>
<proteinExistence type="inferred from homology"/>
<dbReference type="SUPFAM" id="SSF51735">
    <property type="entry name" value="NAD(P)-binding Rossmann-fold domains"/>
    <property type="match status" value="1"/>
</dbReference>
<dbReference type="FunFam" id="3.10.450.80:FF:000001">
    <property type="entry name" value="60S ribosomal protein L44"/>
    <property type="match status" value="1"/>
</dbReference>
<dbReference type="InterPro" id="IPR009071">
    <property type="entry name" value="HMG_box_dom"/>
</dbReference>
<reference evidence="31" key="1">
    <citation type="submission" date="2020-11" db="EMBL/GenBank/DDBJ databases">
        <authorList>
            <person name="Tran Van P."/>
        </authorList>
    </citation>
    <scope>NUCLEOTIDE SEQUENCE</scope>
</reference>
<accession>A0A7R9BK97</accession>
<evidence type="ECO:0000256" key="10">
    <source>
        <dbReference type="ARBA" id="ARBA00022980"/>
    </source>
</evidence>
<keyword evidence="17" id="KW-0379">Hydroxylation</keyword>
<evidence type="ECO:0000256" key="6">
    <source>
        <dbReference type="ARBA" id="ARBA00022782"/>
    </source>
</evidence>
<evidence type="ECO:0000256" key="15">
    <source>
        <dbReference type="ARBA" id="ARBA00023128"/>
    </source>
</evidence>
<dbReference type="Pfam" id="PF12516">
    <property type="entry name" value="DUF3719"/>
    <property type="match status" value="1"/>
</dbReference>
<evidence type="ECO:0000256" key="13">
    <source>
        <dbReference type="ARBA" id="ARBA00023027"/>
    </source>
</evidence>
<keyword evidence="12" id="KW-0560">Oxidoreductase</keyword>
<dbReference type="SUPFAM" id="SSF57829">
    <property type="entry name" value="Zn-binding ribosomal proteins"/>
    <property type="match status" value="1"/>
</dbReference>
<dbReference type="Gene3D" id="1.10.1040.10">
    <property type="entry name" value="N-(1-d-carboxylethyl)-l-norvaline Dehydrogenase, domain 2"/>
    <property type="match status" value="1"/>
</dbReference>
<evidence type="ECO:0000256" key="26">
    <source>
        <dbReference type="ARBA" id="ARBA00079904"/>
    </source>
</evidence>
<evidence type="ECO:0000256" key="2">
    <source>
        <dbReference type="ARBA" id="ARBA00005005"/>
    </source>
</evidence>
<dbReference type="EMBL" id="CAJPEX010000739">
    <property type="protein sequence ID" value="CAG0917034.1"/>
    <property type="molecule type" value="Genomic_DNA"/>
</dbReference>
<evidence type="ECO:0000256" key="16">
    <source>
        <dbReference type="ARBA" id="ARBA00023274"/>
    </source>
</evidence>
<feature type="compositionally biased region" description="Polar residues" evidence="29">
    <location>
        <begin position="1022"/>
        <end position="1040"/>
    </location>
</feature>
<feature type="compositionally biased region" description="Low complexity" evidence="29">
    <location>
        <begin position="1138"/>
        <end position="1156"/>
    </location>
</feature>
<feature type="DNA-binding region" description="HMG box" evidence="27">
    <location>
        <begin position="504"/>
        <end position="572"/>
    </location>
</feature>
<comment type="similarity">
    <text evidence="4">Belongs to the 3-hydroxyacyl-CoA dehydrogenase family.</text>
</comment>
<dbReference type="InterPro" id="IPR013328">
    <property type="entry name" value="6PGD_dom2"/>
</dbReference>
<dbReference type="GO" id="GO:0005759">
    <property type="term" value="C:mitochondrial matrix"/>
    <property type="evidence" value="ECO:0007669"/>
    <property type="project" value="UniProtKB-SubCell"/>
</dbReference>
<keyword evidence="32" id="KW-1185">Reference proteome</keyword>
<dbReference type="PANTHER" id="PTHR43561:SF3">
    <property type="entry name" value="HYDROXYACYL-COENZYME A DEHYDROGENASE, MITOCHONDRIAL"/>
    <property type="match status" value="1"/>
</dbReference>
<keyword evidence="8" id="KW-0744">Spermatogenesis</keyword>
<dbReference type="GO" id="GO:0030154">
    <property type="term" value="P:cell differentiation"/>
    <property type="evidence" value="ECO:0007669"/>
    <property type="project" value="UniProtKB-KW"/>
</dbReference>
<dbReference type="InterPro" id="IPR053708">
    <property type="entry name" value="Ribosomal_LSU_eL42"/>
</dbReference>
<evidence type="ECO:0000256" key="3">
    <source>
        <dbReference type="ARBA" id="ARBA00009364"/>
    </source>
</evidence>
<dbReference type="FunFam" id="3.40.50.720:FF:000258">
    <property type="entry name" value="Hydroxyacyl-coenzyme A dehydrogenase, mitochondrial"/>
    <property type="match status" value="1"/>
</dbReference>
<dbReference type="PROSITE" id="PS01172">
    <property type="entry name" value="RIBOSOMAL_L44E"/>
    <property type="match status" value="1"/>
</dbReference>
<comment type="subunit">
    <text evidence="23">Homodimer. Interacts with GLUD1; this interaction inhibits the activation of glutamate dehydrogenase 1 (GLUD1).</text>
</comment>
<dbReference type="InterPro" id="IPR036291">
    <property type="entry name" value="NAD(P)-bd_dom_sf"/>
</dbReference>
<dbReference type="SMART" id="SM00398">
    <property type="entry name" value="HMG"/>
    <property type="match status" value="1"/>
</dbReference>
<comment type="catalytic activity">
    <reaction evidence="21">
        <text>(3S)-3-hydroxybutanoyl-CoA + NAD(+) = acetoacetyl-CoA + NADH + H(+)</text>
        <dbReference type="Rhea" id="RHEA:30799"/>
        <dbReference type="ChEBI" id="CHEBI:15378"/>
        <dbReference type="ChEBI" id="CHEBI:57286"/>
        <dbReference type="ChEBI" id="CHEBI:57316"/>
        <dbReference type="ChEBI" id="CHEBI:57540"/>
        <dbReference type="ChEBI" id="CHEBI:57945"/>
    </reaction>
</comment>
<evidence type="ECO:0000256" key="21">
    <source>
        <dbReference type="ARBA" id="ARBA00052692"/>
    </source>
</evidence>
<evidence type="ECO:0000256" key="8">
    <source>
        <dbReference type="ARBA" id="ARBA00022871"/>
    </source>
</evidence>
<dbReference type="GO" id="GO:1990904">
    <property type="term" value="C:ribonucleoprotein complex"/>
    <property type="evidence" value="ECO:0007669"/>
    <property type="project" value="UniProtKB-KW"/>
</dbReference>
<feature type="region of interest" description="Disordered" evidence="29">
    <location>
        <begin position="1"/>
        <end position="41"/>
    </location>
</feature>
<evidence type="ECO:0000256" key="12">
    <source>
        <dbReference type="ARBA" id="ARBA00023002"/>
    </source>
</evidence>
<evidence type="ECO:0000256" key="14">
    <source>
        <dbReference type="ARBA" id="ARBA00023098"/>
    </source>
</evidence>
<evidence type="ECO:0000256" key="11">
    <source>
        <dbReference type="ARBA" id="ARBA00022990"/>
    </source>
</evidence>
<dbReference type="InterPro" id="IPR022194">
    <property type="entry name" value="DUF3719"/>
</dbReference>
<evidence type="ECO:0000256" key="4">
    <source>
        <dbReference type="ARBA" id="ARBA00009463"/>
    </source>
</evidence>
<sequence>MSMARMRSGKLKVPFHIPPPDPPETMWSKSPMPPQMSSEEAMSFRSSSSMSWLSNSGTVSSMSWIEDDLEKESTQQLQEMWNEVEDYLYDDTPMTRFPGLREELDAWRTHFPHLRLMGTKIVLAKPPPRLRKDPQDTPENEETFAEDGIVSNSVALPMSRSLESRDYRLGSSVKRVTELVAASLWDAVADQLKSVLTMYAEKGAEPVGIGSVLHISHDPLNTVNEEDLTFYDNFGSGSATPVPSPTIGITVKERRKSVPLEEGSHLATEARVGSESHLEVVKRIDKKVQKMSRKKSKSSPGTVVDGQNLTSPSWRQVQVDEKQFKFKLPIAKLSEPQSSLMVPSNASNSAPTRTRSSKLHLPPVPSKSEKSPMKEVPFDFLARSRSANPNNGLSVPVNLILRKDSSLDRPLSAIASPMIVNRAPVFIRAQKKVTEMAGLSVGRFIFSAPGRVKTCVSAMKPCELWSDRLISPMNSSIRALSLTSSVERLKSLRVEEQLGISEPPSKPLGPYLRWAKENRSQLLLKSPSQKFTDFGKYLGQTWAAMTEDQKLPYVKSFEKDMVAYKESREKYLASLTDSEKAAISSARSAAKEKRLTRIEKLAVKKKESQDSKTLPKLLKIPQKEEAFEKPKRPQTAFMLYMTKRKGDLSNDDFKVSFRSIIMSGIIRSVTVIGGGLMGAGIAQVAAATGHKVALVDLSPDVLNKSMLSIHKSLERVSKKKFDNPQAQDDYVKTTMAQIATSTSAEESSRETDLVIEAIVENITVKQQLFKNLDSIAPDHTIFTSNTSSLSIGRIASATNRRDRFGGLHFFNPVPMMKLLEVVRIPETSNESFKKMMDFGAALGKTTVVCQDTPGFIVNRLLVPYMMEAVRMLERGDASARDIDVAMKLGAGYPMGPFELSDYVGLDTCKFIMDGWHQDHPDEPLFKPIPSLDKMVAEGKLGKKSGEGFYSYKKTISFQMNPSPSNMYFSNRGGGGGFRGDRRGMNNSFSDHSIPSAVFVKDRQRSPPPPMSRRIGNKPPPNQDFQSRPWQFNNRFSNKTQDGPLRRRRRDENNECPPRLFTGNNSRERSPVRRLQLSPLRGQGSPSPPPQRRFVVNDQQRASSPVQMTDRGHSLRHPSPHVRHAIRQQSPVRHGTRQASPVRAPARPVSPVRVPVRAPSPLPLRTITKIQPSRPSSDFEPIRPQVDDDEMAVSSSEPTQEEAMIAEKVLAHGLETQRPPWLGIESLTHPTFIVVSDGPLGKLAFEPDRLKRERDMVDLTRVKPMHSSVISYDDPELSALGSNDRFFRRLSNLLDGRVAAHVYVLIGRNDAKREVGVPAVTLKERMMKFFDRLHADLPGTDVTWLGVGALPLTSQHRQAAQNLSRALEINQTPDRRPWLKSASLCAPAADEDLIRGGEAWTRQFLHVFGANLCHRMRKDLREFRMRRVNVPKARKTFCKKCGVHKPHKVSQYKKSKERKTAQGRRRYDRKQQGYGGQTKPIFRKKAKTTKKIVLRLECTECKYRHHMSEVTPSLESDEYNGYKLVIFDPDRVELKKHAVWHFCNVMQGDSPPFGFPSIPDSSCEVNASEGTWLALNPVTGRVSALLNVLMPVDEFRQDASGRGRLPIQAIDPLVNPEAFLNSLCDQSDEYNGYKLVIFDPDRVELKKHAVWHFCNVMQGDSPPFGFPSIPDSSCEVNALKIPSYGFGNNVPGRFWRKVDAGTSAFRTSVRMTKAEWQPFTDSVDSVRKTLERRLFGVLSNRDSYYPDKEIASRGIGRPDDFLSPYSRMFIRMPSIRYGTRTQTVLTIDKDDRAVYIEVTLDPSDYDKWNRTEIQFKIGEDFRETLTIQRTVVAAPSR</sequence>
<dbReference type="EMBL" id="OA882776">
    <property type="protein sequence ID" value="CAD7276882.1"/>
    <property type="molecule type" value="Genomic_DNA"/>
</dbReference>
<feature type="compositionally biased region" description="Polar residues" evidence="29">
    <location>
        <begin position="337"/>
        <end position="354"/>
    </location>
</feature>
<dbReference type="Pfam" id="PF00935">
    <property type="entry name" value="Ribosomal_L44"/>
    <property type="match status" value="1"/>
</dbReference>
<protein>
    <recommendedName>
        <fullName evidence="24">Hydroxyacyl-coenzyme A dehydrogenase, mitochondrial</fullName>
        <ecNumber evidence="5">1.1.1.35</ecNumber>
    </recommendedName>
    <alternativeName>
        <fullName evidence="25">Medium and short-chain L-3-hydroxyacyl-coenzyme A dehydrogenase</fullName>
    </alternativeName>
    <alternativeName>
        <fullName evidence="26">Short-chain 3-hydroxyacyl-CoA dehydrogenase</fullName>
    </alternativeName>
</protein>
<keyword evidence="10 28" id="KW-0689">Ribosomal protein</keyword>
<evidence type="ECO:0000259" key="30">
    <source>
        <dbReference type="PROSITE" id="PS50118"/>
    </source>
</evidence>
<dbReference type="SUPFAM" id="SSF47095">
    <property type="entry name" value="HMG-box"/>
    <property type="match status" value="1"/>
</dbReference>
<dbReference type="GO" id="GO:0070403">
    <property type="term" value="F:NAD+ binding"/>
    <property type="evidence" value="ECO:0007669"/>
    <property type="project" value="InterPro"/>
</dbReference>
<evidence type="ECO:0000256" key="1">
    <source>
        <dbReference type="ARBA" id="ARBA00004305"/>
    </source>
</evidence>
<evidence type="ECO:0000256" key="23">
    <source>
        <dbReference type="ARBA" id="ARBA00065273"/>
    </source>
</evidence>
<keyword evidence="11" id="KW-0007">Acetylation</keyword>
<dbReference type="GO" id="GO:0003677">
    <property type="term" value="F:DNA binding"/>
    <property type="evidence" value="ECO:0007669"/>
    <property type="project" value="UniProtKB-UniRule"/>
</dbReference>
<dbReference type="InterPro" id="IPR011332">
    <property type="entry name" value="Ribosomal_zn-bd"/>
</dbReference>
<dbReference type="GO" id="GO:0007283">
    <property type="term" value="P:spermatogenesis"/>
    <property type="evidence" value="ECO:0007669"/>
    <property type="project" value="UniProtKB-KW"/>
</dbReference>
<keyword evidence="27" id="KW-0539">Nucleus</keyword>
<evidence type="ECO:0000256" key="5">
    <source>
        <dbReference type="ARBA" id="ARBA00013000"/>
    </source>
</evidence>
<evidence type="ECO:0000256" key="27">
    <source>
        <dbReference type="PROSITE-ProRule" id="PRU00267"/>
    </source>
</evidence>
<comment type="catalytic activity">
    <reaction evidence="20">
        <text>(3S)-hydroxyhexadecanoyl-CoA + NAD(+) = 3-oxohexadecanoyl-CoA + NADH + H(+)</text>
        <dbReference type="Rhea" id="RHEA:31159"/>
        <dbReference type="ChEBI" id="CHEBI:15378"/>
        <dbReference type="ChEBI" id="CHEBI:57349"/>
        <dbReference type="ChEBI" id="CHEBI:57540"/>
        <dbReference type="ChEBI" id="CHEBI:57945"/>
        <dbReference type="ChEBI" id="CHEBI:62613"/>
    </reaction>
</comment>
<dbReference type="InterPro" id="IPR036910">
    <property type="entry name" value="HMG_box_dom_sf"/>
</dbReference>
<comment type="pathway">
    <text evidence="2">Lipid metabolism; fatty acid beta-oxidation.</text>
</comment>
<evidence type="ECO:0000256" key="20">
    <source>
        <dbReference type="ARBA" id="ARBA00052282"/>
    </source>
</evidence>
<keyword evidence="6" id="KW-0221">Differentiation</keyword>
<dbReference type="SUPFAM" id="SSF48179">
    <property type="entry name" value="6-phosphogluconate dehydrogenase C-terminal domain-like"/>
    <property type="match status" value="1"/>
</dbReference>
<dbReference type="GO" id="GO:0006412">
    <property type="term" value="P:translation"/>
    <property type="evidence" value="ECO:0007669"/>
    <property type="project" value="InterPro"/>
</dbReference>
<dbReference type="Pfam" id="PF00505">
    <property type="entry name" value="HMG_box"/>
    <property type="match status" value="1"/>
</dbReference>
<evidence type="ECO:0000256" key="9">
    <source>
        <dbReference type="ARBA" id="ARBA00022946"/>
    </source>
</evidence>
<comment type="similarity">
    <text evidence="3 28">Belongs to the eukaryotic ribosomal protein eL42 family.</text>
</comment>
<dbReference type="Gene3D" id="3.10.450.80">
    <property type="match status" value="1"/>
</dbReference>
<evidence type="ECO:0000313" key="31">
    <source>
        <dbReference type="EMBL" id="CAD7276882.1"/>
    </source>
</evidence>
<dbReference type="InterPro" id="IPR052242">
    <property type="entry name" value="Mito_3-hydroxyacyl-CoA_DH"/>
</dbReference>
<dbReference type="Gene3D" id="1.10.30.10">
    <property type="entry name" value="High mobility group box domain"/>
    <property type="match status" value="1"/>
</dbReference>
<keyword evidence="9" id="KW-0809">Transit peptide</keyword>
<keyword evidence="7" id="KW-0276">Fatty acid metabolism</keyword>
<dbReference type="FunFam" id="1.10.1040.10:FF:000019">
    <property type="entry name" value="3-hydroxybutyryl-CoA dehydrogenase FadB2"/>
    <property type="match status" value="1"/>
</dbReference>
<evidence type="ECO:0000313" key="32">
    <source>
        <dbReference type="Proteomes" id="UP000678499"/>
    </source>
</evidence>
<keyword evidence="27" id="KW-0238">DNA-binding</keyword>
<dbReference type="InterPro" id="IPR008551">
    <property type="entry name" value="TANGO2"/>
</dbReference>
<dbReference type="PROSITE" id="PS00067">
    <property type="entry name" value="3HCDH"/>
    <property type="match status" value="1"/>
</dbReference>